<keyword evidence="5" id="KW-0342">GTP-binding</keyword>
<feature type="domain" description="CP-type G" evidence="8">
    <location>
        <begin position="280"/>
        <end position="508"/>
    </location>
</feature>
<dbReference type="PANTHER" id="PTHR45709">
    <property type="entry name" value="LARGE SUBUNIT GTPASE 1 HOMOLOG-RELATED"/>
    <property type="match status" value="1"/>
</dbReference>
<evidence type="ECO:0000256" key="7">
    <source>
        <dbReference type="SAM" id="MobiDB-lite"/>
    </source>
</evidence>
<feature type="compositionally biased region" description="Polar residues" evidence="7">
    <location>
        <begin position="389"/>
        <end position="399"/>
    </location>
</feature>
<dbReference type="GO" id="GO:0005829">
    <property type="term" value="C:cytosol"/>
    <property type="evidence" value="ECO:0007669"/>
    <property type="project" value="TreeGrafter"/>
</dbReference>
<evidence type="ECO:0000256" key="3">
    <source>
        <dbReference type="ARBA" id="ARBA00022741"/>
    </source>
</evidence>
<comment type="subcellular location">
    <subcellularLocation>
        <location evidence="1">Cytoplasm</location>
    </subcellularLocation>
</comment>
<keyword evidence="4" id="KW-0378">Hydrolase</keyword>
<accession>A0A3P6UDV7</accession>
<keyword evidence="2" id="KW-0963">Cytoplasm</keyword>
<dbReference type="GO" id="GO:0000054">
    <property type="term" value="P:ribosomal subunit export from nucleus"/>
    <property type="evidence" value="ECO:0007669"/>
    <property type="project" value="TreeGrafter"/>
</dbReference>
<dbReference type="InterPro" id="IPR027417">
    <property type="entry name" value="P-loop_NTPase"/>
</dbReference>
<protein>
    <recommendedName>
        <fullName evidence="6">Large subunit GTPase 1 homolog</fullName>
    </recommendedName>
</protein>
<dbReference type="PROSITE" id="PS51721">
    <property type="entry name" value="G_CP"/>
    <property type="match status" value="1"/>
</dbReference>
<evidence type="ECO:0000256" key="2">
    <source>
        <dbReference type="ARBA" id="ARBA00022490"/>
    </source>
</evidence>
<evidence type="ECO:0000256" key="6">
    <source>
        <dbReference type="ARBA" id="ARBA00040145"/>
    </source>
</evidence>
<dbReference type="AlphaFoldDB" id="A0A3P6UDV7"/>
<keyword evidence="10" id="KW-1185">Reference proteome</keyword>
<dbReference type="OMA" id="VNKADMM"/>
<evidence type="ECO:0000256" key="4">
    <source>
        <dbReference type="ARBA" id="ARBA00022801"/>
    </source>
</evidence>
<dbReference type="CDD" id="cd01857">
    <property type="entry name" value="HSR1_MMR1"/>
    <property type="match status" value="1"/>
</dbReference>
<dbReference type="SUPFAM" id="SSF52540">
    <property type="entry name" value="P-loop containing nucleoside triphosphate hydrolases"/>
    <property type="match status" value="1"/>
</dbReference>
<keyword evidence="3" id="KW-0547">Nucleotide-binding</keyword>
<organism evidence="9 10">
    <name type="scientific">Litomosoides sigmodontis</name>
    <name type="common">Filarial nematode worm</name>
    <dbReference type="NCBI Taxonomy" id="42156"/>
    <lineage>
        <taxon>Eukaryota</taxon>
        <taxon>Metazoa</taxon>
        <taxon>Ecdysozoa</taxon>
        <taxon>Nematoda</taxon>
        <taxon>Chromadorea</taxon>
        <taxon>Rhabditida</taxon>
        <taxon>Spirurina</taxon>
        <taxon>Spiruromorpha</taxon>
        <taxon>Filarioidea</taxon>
        <taxon>Onchocercidae</taxon>
        <taxon>Litomosoides</taxon>
    </lineage>
</organism>
<dbReference type="PANTHER" id="PTHR45709:SF2">
    <property type="entry name" value="LARGE SUBUNIT GTPASE 1 HOMOLOG"/>
    <property type="match status" value="1"/>
</dbReference>
<sequence>MLNSTHSNVDYLITLWSLVLDYMIEEMTASFRADVRARELKKNNWMQNEEERNSNYLEEKREAMKMQRAEQSASKRIRRRLKRANIPMQPTTTYGMQRKAYRHFNELSGKMTKRRPKNKKPTGLNRFLGNCLLNEREKLRQQYRKQQQACNVEDLVEINKNVAQNIDSVTDETGLEEFLAKAELAGTNFTVEQGEFSMLDLKKSEVVVNTSTAHSVDELHRKYGDRLRIPRRPPKHAWETADDLTRLENMHFLEWRKNLADLQESHGVLLTPFERNLELWRQLWRVVERSDIVVQILDARNPLLFRNLDLEAYIKECDASKRSMYLVNKVDLLSKRQIEMWKNWFLENNIDAVFWSALEPETSVSDSVIEKMTKQHKEEKRENDELNSERSPSSINGDDNSSKRKSSEAKLSQSVDVLEGKIPILHRAAELISFLKSRGHVEGHGAGKHSLVVGMVGYPNVGKSSTINKLLSRKKVEVSATPGKTRHFQTLVVDEELTLCDCPGLVMPSFALSRSEMILNGILSIDHMREYLSPVELLLTRVPRRYFEKIYSVMLMSVDDSDQETIPSAHDLLTAIAFIRESQLTVLPQSDDACRVHMLLFRLTPLLFPINDCKTATSYMSSSGVADCSRAARLVLKDVVNGKLKWIAAPPNVDQREFDKLTYDVLDEASSVKLKPNSIMQQLEKRHLLQNIKHSEKLVDEQFFLGSTNSAHIRSLRSTPNLTSSQRDEARPPKKHFNKSKREKLRRIFVD</sequence>
<evidence type="ECO:0000313" key="9">
    <source>
        <dbReference type="EMBL" id="VDK75291.1"/>
    </source>
</evidence>
<dbReference type="GO" id="GO:0003924">
    <property type="term" value="F:GTPase activity"/>
    <property type="evidence" value="ECO:0007669"/>
    <property type="project" value="InterPro"/>
</dbReference>
<evidence type="ECO:0000259" key="8">
    <source>
        <dbReference type="PROSITE" id="PS51721"/>
    </source>
</evidence>
<proteinExistence type="predicted"/>
<dbReference type="GO" id="GO:0005525">
    <property type="term" value="F:GTP binding"/>
    <property type="evidence" value="ECO:0007669"/>
    <property type="project" value="UniProtKB-KW"/>
</dbReference>
<evidence type="ECO:0000256" key="5">
    <source>
        <dbReference type="ARBA" id="ARBA00023134"/>
    </source>
</evidence>
<feature type="compositionally biased region" description="Polar residues" evidence="7">
    <location>
        <begin position="715"/>
        <end position="725"/>
    </location>
</feature>
<dbReference type="InterPro" id="IPR030378">
    <property type="entry name" value="G_CP_dom"/>
</dbReference>
<dbReference type="InterPro" id="IPR006073">
    <property type="entry name" value="GTP-bd"/>
</dbReference>
<name>A0A3P6UDV7_LITSI</name>
<reference evidence="9 10" key="1">
    <citation type="submission" date="2018-08" db="EMBL/GenBank/DDBJ databases">
        <authorList>
            <person name="Laetsch R D."/>
            <person name="Stevens L."/>
            <person name="Kumar S."/>
            <person name="Blaxter L. M."/>
        </authorList>
    </citation>
    <scope>NUCLEOTIDE SEQUENCE [LARGE SCALE GENOMIC DNA]</scope>
</reference>
<feature type="region of interest" description="Disordered" evidence="7">
    <location>
        <begin position="715"/>
        <end position="742"/>
    </location>
</feature>
<evidence type="ECO:0000256" key="1">
    <source>
        <dbReference type="ARBA" id="ARBA00004496"/>
    </source>
</evidence>
<feature type="compositionally biased region" description="Basic and acidic residues" evidence="7">
    <location>
        <begin position="372"/>
        <end position="388"/>
    </location>
</feature>
<evidence type="ECO:0000313" key="10">
    <source>
        <dbReference type="Proteomes" id="UP000277928"/>
    </source>
</evidence>
<gene>
    <name evidence="9" type="ORF">NLS_LOCUS2842</name>
</gene>
<dbReference type="InterPro" id="IPR043358">
    <property type="entry name" value="GNL1-like"/>
</dbReference>
<dbReference type="Proteomes" id="UP000277928">
    <property type="component" value="Unassembled WGS sequence"/>
</dbReference>
<feature type="compositionally biased region" description="Basic residues" evidence="7">
    <location>
        <begin position="733"/>
        <end position="742"/>
    </location>
</feature>
<dbReference type="Pfam" id="PF01926">
    <property type="entry name" value="MMR_HSR1"/>
    <property type="match status" value="1"/>
</dbReference>
<dbReference type="Gene3D" id="3.40.50.300">
    <property type="entry name" value="P-loop containing nucleotide triphosphate hydrolases"/>
    <property type="match status" value="1"/>
</dbReference>
<dbReference type="OrthoDB" id="2365484at2759"/>
<dbReference type="STRING" id="42156.A0A3P6UDV7"/>
<feature type="region of interest" description="Disordered" evidence="7">
    <location>
        <begin position="372"/>
        <end position="410"/>
    </location>
</feature>
<dbReference type="EMBL" id="UYRX01000140">
    <property type="protein sequence ID" value="VDK75291.1"/>
    <property type="molecule type" value="Genomic_DNA"/>
</dbReference>